<keyword evidence="2" id="KW-0472">Membrane</keyword>
<accession>A0ABY5SBJ7</accession>
<dbReference type="RefSeq" id="WP_258387389.1">
    <property type="nucleotide sequence ID" value="NZ_CP091430.1"/>
</dbReference>
<keyword evidence="2" id="KW-1133">Transmembrane helix</keyword>
<dbReference type="Pfam" id="PF17280">
    <property type="entry name" value="DUF5345"/>
    <property type="match status" value="1"/>
</dbReference>
<feature type="transmembrane region" description="Helical" evidence="2">
    <location>
        <begin position="103"/>
        <end position="124"/>
    </location>
</feature>
<dbReference type="InterPro" id="IPR035238">
    <property type="entry name" value="DUF5345"/>
</dbReference>
<sequence length="134" mass="15526">MRRKNRQDGQGKRNTEEDFRLDSSMPEEDREAEQFEQLVGRHLRQWDDSVMPDVPSLQSLERLASGHRSRLKGRLWRDLLLFWMVSGMILSGLLLLVQRDLKLFVIVQVVVLMAACLFLASSAARKEGRGKWTS</sequence>
<reference evidence="3" key="1">
    <citation type="submission" date="2022-01" db="EMBL/GenBank/DDBJ databases">
        <title>Paenibacillus spongiae sp. nov., isolated from marine sponge.</title>
        <authorList>
            <person name="Li Z."/>
            <person name="Zhang M."/>
        </authorList>
    </citation>
    <scope>NUCLEOTIDE SEQUENCE</scope>
    <source>
        <strain evidence="3">PHS-Z3</strain>
    </source>
</reference>
<dbReference type="Proteomes" id="UP001057877">
    <property type="component" value="Chromosome"/>
</dbReference>
<proteinExistence type="predicted"/>
<gene>
    <name evidence="3" type="ORF">L1F29_05650</name>
</gene>
<keyword evidence="4" id="KW-1185">Reference proteome</keyword>
<evidence type="ECO:0000256" key="2">
    <source>
        <dbReference type="SAM" id="Phobius"/>
    </source>
</evidence>
<evidence type="ECO:0000313" key="4">
    <source>
        <dbReference type="Proteomes" id="UP001057877"/>
    </source>
</evidence>
<keyword evidence="2" id="KW-0812">Transmembrane</keyword>
<organism evidence="3 4">
    <name type="scientific">Paenibacillus spongiae</name>
    <dbReference type="NCBI Taxonomy" id="2909671"/>
    <lineage>
        <taxon>Bacteria</taxon>
        <taxon>Bacillati</taxon>
        <taxon>Bacillota</taxon>
        <taxon>Bacilli</taxon>
        <taxon>Bacillales</taxon>
        <taxon>Paenibacillaceae</taxon>
        <taxon>Paenibacillus</taxon>
    </lineage>
</organism>
<feature type="transmembrane region" description="Helical" evidence="2">
    <location>
        <begin position="79"/>
        <end position="97"/>
    </location>
</feature>
<feature type="region of interest" description="Disordered" evidence="1">
    <location>
        <begin position="1"/>
        <end position="28"/>
    </location>
</feature>
<name>A0ABY5SBJ7_9BACL</name>
<protein>
    <submittedName>
        <fullName evidence="3">YxlC family protein</fullName>
    </submittedName>
</protein>
<evidence type="ECO:0000256" key="1">
    <source>
        <dbReference type="SAM" id="MobiDB-lite"/>
    </source>
</evidence>
<evidence type="ECO:0000313" key="3">
    <source>
        <dbReference type="EMBL" id="UVI31327.1"/>
    </source>
</evidence>
<dbReference type="EMBL" id="CP091430">
    <property type="protein sequence ID" value="UVI31327.1"/>
    <property type="molecule type" value="Genomic_DNA"/>
</dbReference>
<feature type="compositionally biased region" description="Basic and acidic residues" evidence="1">
    <location>
        <begin position="1"/>
        <end position="21"/>
    </location>
</feature>